<accession>A0A927B822</accession>
<dbReference type="GO" id="GO:0000160">
    <property type="term" value="P:phosphorelay signal transduction system"/>
    <property type="evidence" value="ECO:0007669"/>
    <property type="project" value="InterPro"/>
</dbReference>
<feature type="domain" description="Response regulatory" evidence="2">
    <location>
        <begin position="1"/>
        <end position="54"/>
    </location>
</feature>
<comment type="caution">
    <text evidence="1">Lacks conserved residue(s) required for the propagation of feature annotation.</text>
</comment>
<name>A0A927B822_9BACT</name>
<sequence>MLGMDGYETARRIRQELWGQPIWLIALTDYGQEADRQRTKEAGFDNHLVKPADT</sequence>
<dbReference type="AlphaFoldDB" id="A0A927B822"/>
<evidence type="ECO:0000313" key="3">
    <source>
        <dbReference type="EMBL" id="MBD2757430.1"/>
    </source>
</evidence>
<reference evidence="3" key="1">
    <citation type="submission" date="2020-09" db="EMBL/GenBank/DDBJ databases">
        <authorList>
            <person name="Kim M.K."/>
        </authorList>
    </citation>
    <scope>NUCLEOTIDE SEQUENCE</scope>
    <source>
        <strain evidence="3">BT704</strain>
    </source>
</reference>
<dbReference type="Gene3D" id="3.40.50.2300">
    <property type="match status" value="1"/>
</dbReference>
<protein>
    <recommendedName>
        <fullName evidence="2">Response regulatory domain-containing protein</fullName>
    </recommendedName>
</protein>
<dbReference type="EMBL" id="JACXAA010000022">
    <property type="protein sequence ID" value="MBD2757430.1"/>
    <property type="molecule type" value="Genomic_DNA"/>
</dbReference>
<comment type="caution">
    <text evidence="3">The sequence shown here is derived from an EMBL/GenBank/DDBJ whole genome shotgun (WGS) entry which is preliminary data.</text>
</comment>
<proteinExistence type="predicted"/>
<gene>
    <name evidence="3" type="ORF">IC230_31460</name>
</gene>
<dbReference type="InterPro" id="IPR011006">
    <property type="entry name" value="CheY-like_superfamily"/>
</dbReference>
<evidence type="ECO:0000313" key="4">
    <source>
        <dbReference type="Proteomes" id="UP000653797"/>
    </source>
</evidence>
<dbReference type="Proteomes" id="UP000653797">
    <property type="component" value="Unassembled WGS sequence"/>
</dbReference>
<dbReference type="InterPro" id="IPR001789">
    <property type="entry name" value="Sig_transdc_resp-reg_receiver"/>
</dbReference>
<organism evidence="3 4">
    <name type="scientific">Spirosoma validum</name>
    <dbReference type="NCBI Taxonomy" id="2771355"/>
    <lineage>
        <taxon>Bacteria</taxon>
        <taxon>Pseudomonadati</taxon>
        <taxon>Bacteroidota</taxon>
        <taxon>Cytophagia</taxon>
        <taxon>Cytophagales</taxon>
        <taxon>Cytophagaceae</taxon>
        <taxon>Spirosoma</taxon>
    </lineage>
</organism>
<dbReference type="PROSITE" id="PS50110">
    <property type="entry name" value="RESPONSE_REGULATORY"/>
    <property type="match status" value="1"/>
</dbReference>
<evidence type="ECO:0000256" key="1">
    <source>
        <dbReference type="PROSITE-ProRule" id="PRU00169"/>
    </source>
</evidence>
<evidence type="ECO:0000259" key="2">
    <source>
        <dbReference type="PROSITE" id="PS50110"/>
    </source>
</evidence>
<dbReference type="SUPFAM" id="SSF52172">
    <property type="entry name" value="CheY-like"/>
    <property type="match status" value="1"/>
</dbReference>
<keyword evidence="4" id="KW-1185">Reference proteome</keyword>